<gene>
    <name evidence="3" type="ORF">A4H34_07410</name>
</gene>
<dbReference type="PANTHER" id="PTHR38658">
    <property type="entry name" value="OXPP CYCLE PROTEIN OPCA-RELATED"/>
    <property type="match status" value="1"/>
</dbReference>
<feature type="domain" description="Glucose-6-phosphate dehydrogenase assembly protein OpcA N-terminal" evidence="1">
    <location>
        <begin position="54"/>
        <end position="159"/>
    </location>
</feature>
<accession>A0A179B6Q5</accession>
<dbReference type="EMBL" id="LVZK01000001">
    <property type="protein sequence ID" value="OAP86923.1"/>
    <property type="molecule type" value="Genomic_DNA"/>
</dbReference>
<comment type="caution">
    <text evidence="3">The sequence shown here is derived from an EMBL/GenBank/DDBJ whole genome shotgun (WGS) entry which is preliminary data.</text>
</comment>
<sequence length="309" mass="33755">MIIHMNGTNTARVGLRLDELRETAGSSALGRVLTLIIIAKNEGGVRDAIASAAGAARAHPCRIIAVLPVDGEEPKVDAELRVGPEAGLSEIAILRCSNGSADNLETLVIPLLLPDAPVVVWWVQDAPENPSRTPIGAMAQRRITTAQNSGVPADEILRRVRDGYAPGDTDLAWTGVTFWRNHLAAMLDEPPHEVVERAVVRGNRTHPAVVFLAAWLALRLEVPVEIEHTRGTAIDGVSMFRSSGELRLDRPIGSDFGDMVRPDREVQRVNLTMRTMESKMIEELREMTPDTAYEEVLKHGLERVLPSGE</sequence>
<evidence type="ECO:0000313" key="4">
    <source>
        <dbReference type="Proteomes" id="UP000078368"/>
    </source>
</evidence>
<feature type="domain" description="Glucose-6-phosphate dehydrogenase assembly protein OpcA C-terminal" evidence="2">
    <location>
        <begin position="166"/>
        <end position="297"/>
    </location>
</feature>
<evidence type="ECO:0000259" key="2">
    <source>
        <dbReference type="Pfam" id="PF20171"/>
    </source>
</evidence>
<dbReference type="STRING" id="1823756.A4H34_07410"/>
<name>A0A179B6Q5_9ACTO</name>
<dbReference type="RefSeq" id="WP_064231553.1">
    <property type="nucleotide sequence ID" value="NZ_LVZK01000001.1"/>
</dbReference>
<dbReference type="OrthoDB" id="128564at2"/>
<dbReference type="Pfam" id="PF20171">
    <property type="entry name" value="OpcA_G6PD_C"/>
    <property type="match status" value="1"/>
</dbReference>
<dbReference type="InterPro" id="IPR004555">
    <property type="entry name" value="G6PDH_assembly_OpcA"/>
</dbReference>
<evidence type="ECO:0000259" key="1">
    <source>
        <dbReference type="Pfam" id="PF10128"/>
    </source>
</evidence>
<dbReference type="PANTHER" id="PTHR38658:SF1">
    <property type="entry name" value="OXPP CYCLE PROTEIN OPCA-RELATED"/>
    <property type="match status" value="1"/>
</dbReference>
<dbReference type="InterPro" id="IPR046802">
    <property type="entry name" value="OpcA_G6PD_C"/>
</dbReference>
<evidence type="ECO:0000313" key="3">
    <source>
        <dbReference type="EMBL" id="OAP86923.1"/>
    </source>
</evidence>
<dbReference type="Proteomes" id="UP000078368">
    <property type="component" value="Unassembled WGS sequence"/>
</dbReference>
<proteinExistence type="predicted"/>
<protein>
    <submittedName>
        <fullName evidence="3">Glucose-6-phosphate dehydrogenase</fullName>
    </submittedName>
</protein>
<dbReference type="Pfam" id="PF10128">
    <property type="entry name" value="OpcA_G6PD_assem"/>
    <property type="match status" value="1"/>
</dbReference>
<organism evidence="3 4">
    <name type="scientific">Peptidiphaga gingivicola</name>
    <dbReference type="NCBI Taxonomy" id="2741497"/>
    <lineage>
        <taxon>Bacteria</taxon>
        <taxon>Bacillati</taxon>
        <taxon>Actinomycetota</taxon>
        <taxon>Actinomycetes</taxon>
        <taxon>Actinomycetales</taxon>
        <taxon>Actinomycetaceae</taxon>
        <taxon>Peptidiphaga</taxon>
    </lineage>
</organism>
<reference evidence="3 4" key="1">
    <citation type="submission" date="2016-04" db="EMBL/GenBank/DDBJ databases">
        <title>Peptidophaga gingivicola gen. nov., sp. nov., isolated from human subgingival plaque.</title>
        <authorList>
            <person name="Beall C.J."/>
            <person name="Mokrzan E.M."/>
            <person name="Griffen A.L."/>
            <person name="Leys E.J."/>
        </authorList>
    </citation>
    <scope>NUCLEOTIDE SEQUENCE [LARGE SCALE GENOMIC DNA]</scope>
    <source>
        <strain evidence="3 4">BA112</strain>
    </source>
</reference>
<keyword evidence="4" id="KW-1185">Reference proteome</keyword>
<dbReference type="AlphaFoldDB" id="A0A179B6Q5"/>
<dbReference type="InterPro" id="IPR046801">
    <property type="entry name" value="OpcA_G6PD_N"/>
</dbReference>